<name>W8W1Q5_9VIRU</name>
<organism evidence="2 3">
    <name type="scientific">Invertebrate iridescent virus 30</name>
    <dbReference type="NCBI Taxonomy" id="345585"/>
    <lineage>
        <taxon>Viruses</taxon>
        <taxon>Varidnaviria</taxon>
        <taxon>Bamfordvirae</taxon>
        <taxon>Nucleocytoviricota</taxon>
        <taxon>Megaviricetes</taxon>
        <taxon>Pimascovirales</taxon>
        <taxon>Pimascovirales incertae sedis</taxon>
        <taxon>Iridoviridae</taxon>
        <taxon>Betairidovirinae</taxon>
        <taxon>Chloriridovirus</taxon>
        <taxon>Chloriridovirus simulium1</taxon>
        <taxon>Invertebrate iridescent virus 22</taxon>
    </lineage>
</organism>
<dbReference type="Proteomes" id="UP000136450">
    <property type="component" value="Segment"/>
</dbReference>
<feature type="region of interest" description="Disordered" evidence="1">
    <location>
        <begin position="1"/>
        <end position="20"/>
    </location>
</feature>
<proteinExistence type="predicted"/>
<dbReference type="EMBL" id="HF920636">
    <property type="protein sequence ID" value="CCV02243.1"/>
    <property type="molecule type" value="Genomic_DNA"/>
</dbReference>
<accession>W8W1Q5</accession>
<protein>
    <submittedName>
        <fullName evidence="2">Uncharacterized protein</fullName>
    </submittedName>
</protein>
<evidence type="ECO:0000256" key="1">
    <source>
        <dbReference type="SAM" id="MobiDB-lite"/>
    </source>
</evidence>
<dbReference type="RefSeq" id="YP_009010342.1">
    <property type="nucleotide sequence ID" value="NC_023611.1"/>
</dbReference>
<gene>
    <name evidence="2" type="primary">048L</name>
    <name evidence="2" type="ORF">IIV30_048L</name>
</gene>
<reference evidence="2 3" key="1">
    <citation type="submission" date="2013-03" db="EMBL/GenBank/DDBJ databases">
        <title>Genomic and evolutionary features of invertebrate iridoviruse.</title>
        <authorList>
            <person name="Piegu B."/>
            <person name="Guizard S."/>
            <person name="Bideshi D."/>
            <person name="Spears T."/>
            <person name="Federici B."/>
            <person name="Bigot Y."/>
        </authorList>
    </citation>
    <scope>NUCLEOTIDE SEQUENCE [LARGE SCALE GENOMIC DNA]</scope>
</reference>
<evidence type="ECO:0000313" key="3">
    <source>
        <dbReference type="Proteomes" id="UP000136450"/>
    </source>
</evidence>
<dbReference type="GeneID" id="18501243"/>
<evidence type="ECO:0000313" key="2">
    <source>
        <dbReference type="EMBL" id="CCV02243.1"/>
    </source>
</evidence>
<dbReference type="KEGG" id="vg:18501243"/>
<sequence length="130" mass="14833">MGNTSSDKKYDNNTKLDQNECDHGYNKEELGEYAFLKSDRLNNIHYKNNYNEALAGERPSSANVVGVVQDVLTVRNEPLKIADACNECEKKVVKFDHTDNNCSDKVLNYPKSNIRELNNDLGSGRWQHRP</sequence>